<proteinExistence type="predicted"/>
<accession>A0ABU1V5F5</accession>
<evidence type="ECO:0000313" key="3">
    <source>
        <dbReference type="Proteomes" id="UP001265550"/>
    </source>
</evidence>
<dbReference type="Proteomes" id="UP001265550">
    <property type="component" value="Unassembled WGS sequence"/>
</dbReference>
<feature type="compositionally biased region" description="Basic and acidic residues" evidence="1">
    <location>
        <begin position="239"/>
        <end position="254"/>
    </location>
</feature>
<keyword evidence="3" id="KW-1185">Reference proteome</keyword>
<protein>
    <submittedName>
        <fullName evidence="2">Uncharacterized protein</fullName>
    </submittedName>
</protein>
<feature type="compositionally biased region" description="Gly residues" evidence="1">
    <location>
        <begin position="164"/>
        <end position="173"/>
    </location>
</feature>
<feature type="compositionally biased region" description="Low complexity" evidence="1">
    <location>
        <begin position="1"/>
        <end position="17"/>
    </location>
</feature>
<feature type="compositionally biased region" description="Basic and acidic residues" evidence="1">
    <location>
        <begin position="67"/>
        <end position="79"/>
    </location>
</feature>
<name>A0ABU1V5F5_9BURK</name>
<evidence type="ECO:0000256" key="1">
    <source>
        <dbReference type="SAM" id="MobiDB-lite"/>
    </source>
</evidence>
<feature type="region of interest" description="Disordered" evidence="1">
    <location>
        <begin position="1"/>
        <end position="197"/>
    </location>
</feature>
<dbReference type="RefSeq" id="WP_204731641.1">
    <property type="nucleotide sequence ID" value="NZ_JAVDWE010000001.1"/>
</dbReference>
<dbReference type="EMBL" id="JAVDWE010000001">
    <property type="protein sequence ID" value="MDR7092635.1"/>
    <property type="molecule type" value="Genomic_DNA"/>
</dbReference>
<comment type="caution">
    <text evidence="2">The sequence shown here is derived from an EMBL/GenBank/DDBJ whole genome shotgun (WGS) entry which is preliminary data.</text>
</comment>
<evidence type="ECO:0000313" key="2">
    <source>
        <dbReference type="EMBL" id="MDR7092635.1"/>
    </source>
</evidence>
<feature type="compositionally biased region" description="Basic and acidic residues" evidence="1">
    <location>
        <begin position="182"/>
        <end position="197"/>
    </location>
</feature>
<organism evidence="2 3">
    <name type="scientific">Hydrogenophaga laconesensis</name>
    <dbReference type="NCBI Taxonomy" id="1805971"/>
    <lineage>
        <taxon>Bacteria</taxon>
        <taxon>Pseudomonadati</taxon>
        <taxon>Pseudomonadota</taxon>
        <taxon>Betaproteobacteria</taxon>
        <taxon>Burkholderiales</taxon>
        <taxon>Comamonadaceae</taxon>
        <taxon>Hydrogenophaga</taxon>
    </lineage>
</organism>
<feature type="compositionally biased region" description="Polar residues" evidence="1">
    <location>
        <begin position="224"/>
        <end position="238"/>
    </location>
</feature>
<sequence>MPQNDNRNRQRGGSQQQAYSQNERQQGWHETSRQPQGDYGWGRDHAPLGSGNDNDWRRQQDNLGAYRDSESRDDWRDARNAQVPYHPRDQDDRYGQYGLRRSSGGGQQDRWDDNGDYGPFGRDYGYGMRDRDEQRHRAFDQQERDRSQRPSGLDRDYRGASYAGPGGYGGGYGSSYSGSGQGRERDREQGHDADYSQWRREQLRALDDDYDQWRQDRFKKFSDEFTTWRSSRSQQQNLGKDEAGSTPGKKKDPS</sequence>
<feature type="region of interest" description="Disordered" evidence="1">
    <location>
        <begin position="224"/>
        <end position="254"/>
    </location>
</feature>
<feature type="compositionally biased region" description="Basic and acidic residues" evidence="1">
    <location>
        <begin position="128"/>
        <end position="158"/>
    </location>
</feature>
<gene>
    <name evidence="2" type="ORF">J2X09_000358</name>
</gene>
<reference evidence="2 3" key="1">
    <citation type="submission" date="2023-07" db="EMBL/GenBank/DDBJ databases">
        <title>Sorghum-associated microbial communities from plants grown in Nebraska, USA.</title>
        <authorList>
            <person name="Schachtman D."/>
        </authorList>
    </citation>
    <scope>NUCLEOTIDE SEQUENCE [LARGE SCALE GENOMIC DNA]</scope>
    <source>
        <strain evidence="2 3">BE240</strain>
    </source>
</reference>